<dbReference type="InterPro" id="IPR013154">
    <property type="entry name" value="ADH-like_N"/>
</dbReference>
<feature type="domain" description="Enoyl reductase (ER)" evidence="3">
    <location>
        <begin position="11"/>
        <end position="319"/>
    </location>
</feature>
<dbReference type="PROSITE" id="PS01162">
    <property type="entry name" value="QOR_ZETA_CRYSTAL"/>
    <property type="match status" value="1"/>
</dbReference>
<accession>A0ABM9NPL2</accession>
<dbReference type="Gene3D" id="3.90.180.10">
    <property type="entry name" value="Medium-chain alcohol dehydrogenases, catalytic domain"/>
    <property type="match status" value="1"/>
</dbReference>
<reference evidence="4" key="1">
    <citation type="submission" date="2024-04" db="EMBL/GenBank/DDBJ databases">
        <authorList>
            <person name="Manzano-Marin A."/>
            <person name="Manzano-Marin A."/>
            <person name="Alejandro Manzano Marin A."/>
        </authorList>
    </citation>
    <scope>NUCLEOTIDE SEQUENCE [LARGE SCALE GENOMIC DNA]</scope>
    <source>
        <strain evidence="4">TABTEA</strain>
    </source>
</reference>
<dbReference type="InterPro" id="IPR047618">
    <property type="entry name" value="QOR-like"/>
</dbReference>
<dbReference type="SMART" id="SM00829">
    <property type="entry name" value="PKS_ER"/>
    <property type="match status" value="1"/>
</dbReference>
<dbReference type="EMBL" id="OZ034688">
    <property type="protein sequence ID" value="CAL1329424.1"/>
    <property type="molecule type" value="Genomic_DNA"/>
</dbReference>
<evidence type="ECO:0000256" key="1">
    <source>
        <dbReference type="ARBA" id="ARBA00022857"/>
    </source>
</evidence>
<dbReference type="GO" id="GO:0003960">
    <property type="term" value="F:quinone reductase (NADPH) activity"/>
    <property type="evidence" value="ECO:0007669"/>
    <property type="project" value="UniProtKB-EC"/>
</dbReference>
<sequence>MAIRIKFNKYGSSEVLKIEKYLPNDPLYNEIQVENNVIGINFIDIYMRNGLYPVTNLPSGLGIEAAGVVIKKGKNIIDFKVGDRVVYAQGKLGAYSEIHNVKENVAVHLPDNISFKDAAACFLKGITVYYLFNKVYKIKYNEKFLFYAAAGGVGSIACQWAKLIGAKLIGVVGSENKRIIAKSFGAWDVINYKNENIVSRVNEITKGNKVRVVYDSFGKTTWFDSLDSLKKRGLMVSFGNASGFVKNINLDILNKKGSLYVTRPSIRDYISNKKELKKISKILFDMLLSGKLKAIVPSEQIFSLKDVKKIHDMIESKNTYASSLLVP</sequence>
<dbReference type="Pfam" id="PF08240">
    <property type="entry name" value="ADH_N"/>
    <property type="match status" value="1"/>
</dbReference>
<dbReference type="InterPro" id="IPR020843">
    <property type="entry name" value="ER"/>
</dbReference>
<dbReference type="Pfam" id="PF00107">
    <property type="entry name" value="ADH_zinc_N"/>
    <property type="match status" value="1"/>
</dbReference>
<evidence type="ECO:0000313" key="5">
    <source>
        <dbReference type="Proteomes" id="UP001497533"/>
    </source>
</evidence>
<evidence type="ECO:0000256" key="2">
    <source>
        <dbReference type="ARBA" id="ARBA00023002"/>
    </source>
</evidence>
<dbReference type="Proteomes" id="UP001497533">
    <property type="component" value="Chromosome"/>
</dbReference>
<dbReference type="SUPFAM" id="SSF51735">
    <property type="entry name" value="NAD(P)-binding Rossmann-fold domains"/>
    <property type="match status" value="1"/>
</dbReference>
<keyword evidence="1" id="KW-0521">NADP</keyword>
<dbReference type="InterPro" id="IPR013149">
    <property type="entry name" value="ADH-like_C"/>
</dbReference>
<keyword evidence="5" id="KW-1185">Reference proteome</keyword>
<dbReference type="InterPro" id="IPR036291">
    <property type="entry name" value="NAD(P)-bd_dom_sf"/>
</dbReference>
<dbReference type="InterPro" id="IPR011032">
    <property type="entry name" value="GroES-like_sf"/>
</dbReference>
<dbReference type="Gene3D" id="3.40.50.720">
    <property type="entry name" value="NAD(P)-binding Rossmann-like Domain"/>
    <property type="match status" value="1"/>
</dbReference>
<dbReference type="InterPro" id="IPR002364">
    <property type="entry name" value="Quin_OxRdtase/zeta-crystal_CS"/>
</dbReference>
<keyword evidence="2 4" id="KW-0560">Oxidoreductase</keyword>
<dbReference type="SUPFAM" id="SSF50129">
    <property type="entry name" value="GroES-like"/>
    <property type="match status" value="1"/>
</dbReference>
<dbReference type="PANTHER" id="PTHR48106:SF13">
    <property type="entry name" value="QUINONE OXIDOREDUCTASE-RELATED"/>
    <property type="match status" value="1"/>
</dbReference>
<gene>
    <name evidence="4" type="primary">qorA</name>
    <name evidence="4" type="ORF">PRHACTZTBTEA_508</name>
</gene>
<evidence type="ECO:0000259" key="3">
    <source>
        <dbReference type="SMART" id="SM00829"/>
    </source>
</evidence>
<dbReference type="EC" id="1.6.5.5" evidence="4"/>
<name>A0ABM9NPL2_9GAMM</name>
<dbReference type="RefSeq" id="WP_341764887.1">
    <property type="nucleotide sequence ID" value="NZ_OZ034688.1"/>
</dbReference>
<dbReference type="NCBIfam" id="NF008024">
    <property type="entry name" value="PRK10754.1"/>
    <property type="match status" value="1"/>
</dbReference>
<dbReference type="CDD" id="cd05286">
    <property type="entry name" value="QOR2"/>
    <property type="match status" value="1"/>
</dbReference>
<proteinExistence type="predicted"/>
<dbReference type="PANTHER" id="PTHR48106">
    <property type="entry name" value="QUINONE OXIDOREDUCTASE PIG3-RELATED"/>
    <property type="match status" value="1"/>
</dbReference>
<protein>
    <submittedName>
        <fullName evidence="4">Quinone oxidoreductase 1</fullName>
        <ecNumber evidence="4">1.6.5.5</ecNumber>
    </submittedName>
</protein>
<organism evidence="4 5">
    <name type="scientific">Candidatus Providencia siddallii</name>
    <dbReference type="NCBI Taxonomy" id="1715285"/>
    <lineage>
        <taxon>Bacteria</taxon>
        <taxon>Pseudomonadati</taxon>
        <taxon>Pseudomonadota</taxon>
        <taxon>Gammaproteobacteria</taxon>
        <taxon>Enterobacterales</taxon>
        <taxon>Morganellaceae</taxon>
        <taxon>Providencia</taxon>
    </lineage>
</organism>
<evidence type="ECO:0000313" key="4">
    <source>
        <dbReference type="EMBL" id="CAL1329424.1"/>
    </source>
</evidence>